<comment type="caution">
    <text evidence="2">The sequence shown here is derived from an EMBL/GenBank/DDBJ whole genome shotgun (WGS) entry which is preliminary data.</text>
</comment>
<evidence type="ECO:0000256" key="1">
    <source>
        <dbReference type="SAM" id="MobiDB-lite"/>
    </source>
</evidence>
<feature type="compositionally biased region" description="Basic and acidic residues" evidence="1">
    <location>
        <begin position="67"/>
        <end position="82"/>
    </location>
</feature>
<accession>A0ABD1SRM1</accession>
<reference evidence="3" key="1">
    <citation type="submission" date="2024-07" db="EMBL/GenBank/DDBJ databases">
        <title>Two chromosome-level genome assemblies of Korean endemic species Abeliophyllum distichum and Forsythia ovata (Oleaceae).</title>
        <authorList>
            <person name="Jang H."/>
        </authorList>
    </citation>
    <scope>NUCLEOTIDE SEQUENCE [LARGE SCALE GENOMIC DNA]</scope>
</reference>
<organism evidence="2 3">
    <name type="scientific">Forsythia ovata</name>
    <dbReference type="NCBI Taxonomy" id="205694"/>
    <lineage>
        <taxon>Eukaryota</taxon>
        <taxon>Viridiplantae</taxon>
        <taxon>Streptophyta</taxon>
        <taxon>Embryophyta</taxon>
        <taxon>Tracheophyta</taxon>
        <taxon>Spermatophyta</taxon>
        <taxon>Magnoliopsida</taxon>
        <taxon>eudicotyledons</taxon>
        <taxon>Gunneridae</taxon>
        <taxon>Pentapetalae</taxon>
        <taxon>asterids</taxon>
        <taxon>lamiids</taxon>
        <taxon>Lamiales</taxon>
        <taxon>Oleaceae</taxon>
        <taxon>Forsythieae</taxon>
        <taxon>Forsythia</taxon>
    </lineage>
</organism>
<dbReference type="AlphaFoldDB" id="A0ABD1SRM1"/>
<feature type="region of interest" description="Disordered" evidence="1">
    <location>
        <begin position="67"/>
        <end position="105"/>
    </location>
</feature>
<dbReference type="Proteomes" id="UP001604277">
    <property type="component" value="Unassembled WGS sequence"/>
</dbReference>
<keyword evidence="3" id="KW-1185">Reference proteome</keyword>
<proteinExistence type="predicted"/>
<sequence>MEFSRNPLWFSTMMRSLKIFSEMCSTLSKSVSISTSVIEKRENCENVNEVKQSAPAKFKNWSFSSEVKKEKMVEKTSGRRSDPSPGQARSRPVTGRNGPTVHGRRDIEEGSCWRSMSPVTRTNGGPAKTRNVLGWILGFWRKDLFLTFNFF</sequence>
<protein>
    <submittedName>
        <fullName evidence="2">Uncharacterized protein</fullName>
    </submittedName>
</protein>
<gene>
    <name evidence="2" type="ORF">Fot_37009</name>
</gene>
<evidence type="ECO:0000313" key="3">
    <source>
        <dbReference type="Proteomes" id="UP001604277"/>
    </source>
</evidence>
<evidence type="ECO:0000313" key="2">
    <source>
        <dbReference type="EMBL" id="KAL2503161.1"/>
    </source>
</evidence>
<name>A0ABD1SRM1_9LAMI</name>
<dbReference type="EMBL" id="JBFOLJ010000010">
    <property type="protein sequence ID" value="KAL2503161.1"/>
    <property type="molecule type" value="Genomic_DNA"/>
</dbReference>